<evidence type="ECO:0000256" key="2">
    <source>
        <dbReference type="ARBA" id="ARBA00022741"/>
    </source>
</evidence>
<evidence type="ECO:0000256" key="9">
    <source>
        <dbReference type="ARBA" id="ARBA00034808"/>
    </source>
</evidence>
<evidence type="ECO:0000259" key="14">
    <source>
        <dbReference type="PROSITE" id="PS51217"/>
    </source>
</evidence>
<dbReference type="Pfam" id="PF13361">
    <property type="entry name" value="UvrD_C"/>
    <property type="match status" value="1"/>
</dbReference>
<name>A0A9P4TGJ4_CURKU</name>
<dbReference type="GO" id="GO:0003677">
    <property type="term" value="F:DNA binding"/>
    <property type="evidence" value="ECO:0007669"/>
    <property type="project" value="UniProtKB-KW"/>
</dbReference>
<dbReference type="InterPro" id="IPR014016">
    <property type="entry name" value="UvrD-like_ATP-bd"/>
</dbReference>
<feature type="compositionally biased region" description="Polar residues" evidence="12">
    <location>
        <begin position="843"/>
        <end position="852"/>
    </location>
</feature>
<dbReference type="GO" id="GO:0043138">
    <property type="term" value="F:3'-5' DNA helicase activity"/>
    <property type="evidence" value="ECO:0007669"/>
    <property type="project" value="UniProtKB-EC"/>
</dbReference>
<sequence length="1012" mass="112971">MDALLQGLNDAQKDAVTSPAGVLQVLAPPGSGKTKTLTARVAYHVIHERLQPWNIIVCTFTIKAAREMKDRIKGFVGEKLEAKLILGTFHSIARRFLSRYGHEIGVDKNFGIADSDDSKAIIKRIVNRYQYLVEPGYARSRISGLKARGITADDFAATKKKAEDSEFSQIYSSYQEHLKAANLLDYDDLLIRCVDLLRQHPSCVSTIQAVLIDEYQDTNNIQYELMRLLAQKTQRITIVGDPDQSIYSFRAAEIKNLLRMRVDYPEAIVINLENNYRSAGSILSAALAVIEQDDSRPEKALIATHCVGEQPTLRHLATANVEAQWIVDEIKRTQTLSAGLLTYNDYSILLRSAALSLSIERELGRAGIPYRMVGGKRFFDRAEIKIILSYLRVINNPDNNDAVVNVINVPSRKIGATTIKALLEEAEVRKVTLWTLVHDIAQGRRNPITKVSGPAKQGITLFFRLIHTAREKLEPAQGEPWNLLDLITHVFNKTAFEAYLKQTWKDNWKDRLANVDELIAQATQMATAITSGELGVDDALPEVDGIVQRSDGPADVLSKFLVNVALATEVEREDGEELCQVTISTIHAAKGLEWPVVFIPAVYEGSLPHSRAEDHDEERRLLYVGMTRAKALLYLSCPMHSSDRQETKLSRFVDDNSLEKFFSPRGPDLAFKRNTIPDIARILGRTCPEFVQLSTARTLLERLEDDRYPATRAEIDGAPGEHSTEYTGWNHDRQDVDAKRRKVESLQKLRSMNVPGMDIKIDGDASCSILSATPTAGFLSARDLQNLQQESQRLISQADDNGRRKATYSEVRRLGETPSQGKKPKPRAIGQGAITNFFKGPSRTLSETQEPATQMGDRSLKRSQSSVSGNTPSYEMPNSRQVASQTRPFQPLSVPNRTIHNRPMANKPRRKSNDSDGESSRHVLLSSPPKSNQKGLIVLSDDGGDDDDVKEVSRAVHTQGVSTNGFRPASTFHTTSMNVVHDQQAQRRTLGARRTMQGWSVKRTSMPKPRPQ</sequence>
<evidence type="ECO:0000256" key="3">
    <source>
        <dbReference type="ARBA" id="ARBA00022801"/>
    </source>
</evidence>
<dbReference type="GO" id="GO:0000725">
    <property type="term" value="P:recombinational repair"/>
    <property type="evidence" value="ECO:0007669"/>
    <property type="project" value="TreeGrafter"/>
</dbReference>
<dbReference type="PROSITE" id="PS51217">
    <property type="entry name" value="UVRD_HELICASE_CTER"/>
    <property type="match status" value="1"/>
</dbReference>
<gene>
    <name evidence="15" type="ORF">E8E13_008743</name>
</gene>
<dbReference type="InterPro" id="IPR013986">
    <property type="entry name" value="DExx_box_DNA_helicase_dom_sf"/>
</dbReference>
<dbReference type="GO" id="GO:0005634">
    <property type="term" value="C:nucleus"/>
    <property type="evidence" value="ECO:0007669"/>
    <property type="project" value="TreeGrafter"/>
</dbReference>
<evidence type="ECO:0000256" key="8">
    <source>
        <dbReference type="ARBA" id="ARBA00034617"/>
    </source>
</evidence>
<dbReference type="OrthoDB" id="1470711at2759"/>
<evidence type="ECO:0000256" key="11">
    <source>
        <dbReference type="PROSITE-ProRule" id="PRU00560"/>
    </source>
</evidence>
<dbReference type="FunFam" id="1.10.10.160:FF:000001">
    <property type="entry name" value="ATP-dependent DNA helicase"/>
    <property type="match status" value="1"/>
</dbReference>
<dbReference type="Gene3D" id="1.10.486.10">
    <property type="entry name" value="PCRA, domain 4"/>
    <property type="match status" value="1"/>
</dbReference>
<evidence type="ECO:0000256" key="1">
    <source>
        <dbReference type="ARBA" id="ARBA00009922"/>
    </source>
</evidence>
<reference evidence="15" key="1">
    <citation type="submission" date="2019-04" db="EMBL/GenBank/DDBJ databases">
        <title>Sequencing of skin fungus with MAO and IRED activity.</title>
        <authorList>
            <person name="Marsaioli A.J."/>
            <person name="Bonatto J.M.C."/>
            <person name="Reis Junior O."/>
        </authorList>
    </citation>
    <scope>NUCLEOTIDE SEQUENCE</scope>
    <source>
        <strain evidence="15">30M1</strain>
    </source>
</reference>
<organism evidence="15 16">
    <name type="scientific">Curvularia kusanoi</name>
    <name type="common">Cochliobolus kusanoi</name>
    <dbReference type="NCBI Taxonomy" id="90978"/>
    <lineage>
        <taxon>Eukaryota</taxon>
        <taxon>Fungi</taxon>
        <taxon>Dikarya</taxon>
        <taxon>Ascomycota</taxon>
        <taxon>Pezizomycotina</taxon>
        <taxon>Dothideomycetes</taxon>
        <taxon>Pleosporomycetidae</taxon>
        <taxon>Pleosporales</taxon>
        <taxon>Pleosporineae</taxon>
        <taxon>Pleosporaceae</taxon>
        <taxon>Curvularia</taxon>
    </lineage>
</organism>
<dbReference type="Gene3D" id="1.10.10.160">
    <property type="match status" value="1"/>
</dbReference>
<evidence type="ECO:0000256" key="12">
    <source>
        <dbReference type="SAM" id="MobiDB-lite"/>
    </source>
</evidence>
<evidence type="ECO:0000256" key="6">
    <source>
        <dbReference type="ARBA" id="ARBA00023125"/>
    </source>
</evidence>
<dbReference type="SUPFAM" id="SSF52540">
    <property type="entry name" value="P-loop containing nucleoside triphosphate hydrolases"/>
    <property type="match status" value="1"/>
</dbReference>
<dbReference type="Proteomes" id="UP000801428">
    <property type="component" value="Unassembled WGS sequence"/>
</dbReference>
<dbReference type="Gene3D" id="3.40.50.300">
    <property type="entry name" value="P-loop containing nucleotide triphosphate hydrolases"/>
    <property type="match status" value="2"/>
</dbReference>
<keyword evidence="3 11" id="KW-0378">Hydrolase</keyword>
<keyword evidence="5 11" id="KW-0067">ATP-binding</keyword>
<dbReference type="InterPro" id="IPR027417">
    <property type="entry name" value="P-loop_NTPase"/>
</dbReference>
<comment type="caution">
    <text evidence="15">The sequence shown here is derived from an EMBL/GenBank/DDBJ whole genome shotgun (WGS) entry which is preliminary data.</text>
</comment>
<evidence type="ECO:0000256" key="5">
    <source>
        <dbReference type="ARBA" id="ARBA00022840"/>
    </source>
</evidence>
<evidence type="ECO:0000256" key="7">
    <source>
        <dbReference type="ARBA" id="ARBA00023235"/>
    </source>
</evidence>
<dbReference type="GO" id="GO:0032991">
    <property type="term" value="C:protein-containing complex"/>
    <property type="evidence" value="ECO:0007669"/>
    <property type="project" value="UniProtKB-ARBA"/>
</dbReference>
<feature type="domain" description="UvrD-like helicase C-terminal" evidence="14">
    <location>
        <begin position="280"/>
        <end position="591"/>
    </location>
</feature>
<evidence type="ECO:0000256" key="4">
    <source>
        <dbReference type="ARBA" id="ARBA00022806"/>
    </source>
</evidence>
<keyword evidence="4 11" id="KW-0347">Helicase</keyword>
<comment type="catalytic activity">
    <reaction evidence="10">
        <text>ATP + H2O = ADP + phosphate + H(+)</text>
        <dbReference type="Rhea" id="RHEA:13065"/>
        <dbReference type="ChEBI" id="CHEBI:15377"/>
        <dbReference type="ChEBI" id="CHEBI:15378"/>
        <dbReference type="ChEBI" id="CHEBI:30616"/>
        <dbReference type="ChEBI" id="CHEBI:43474"/>
        <dbReference type="ChEBI" id="CHEBI:456216"/>
        <dbReference type="EC" id="5.6.2.4"/>
    </reaction>
</comment>
<keyword evidence="7" id="KW-0413">Isomerase</keyword>
<evidence type="ECO:0000259" key="13">
    <source>
        <dbReference type="PROSITE" id="PS51198"/>
    </source>
</evidence>
<keyword evidence="16" id="KW-1185">Reference proteome</keyword>
<feature type="compositionally biased region" description="Basic and acidic residues" evidence="12">
    <location>
        <begin position="911"/>
        <end position="921"/>
    </location>
</feature>
<dbReference type="InterPro" id="IPR000212">
    <property type="entry name" value="DNA_helicase_UvrD/REP"/>
</dbReference>
<proteinExistence type="inferred from homology"/>
<evidence type="ECO:0000313" key="15">
    <source>
        <dbReference type="EMBL" id="KAF3004298.1"/>
    </source>
</evidence>
<dbReference type="CDD" id="cd18807">
    <property type="entry name" value="SF1_C_UvrD"/>
    <property type="match status" value="1"/>
</dbReference>
<accession>A0A9P4TGJ4</accession>
<dbReference type="AlphaFoldDB" id="A0A9P4TGJ4"/>
<comment type="similarity">
    <text evidence="1">Belongs to the helicase family. UvrD subfamily.</text>
</comment>
<dbReference type="CDD" id="cd17932">
    <property type="entry name" value="DEXQc_UvrD"/>
    <property type="match status" value="1"/>
</dbReference>
<dbReference type="PANTHER" id="PTHR11070">
    <property type="entry name" value="UVRD / RECB / PCRA DNA HELICASE FAMILY MEMBER"/>
    <property type="match status" value="1"/>
</dbReference>
<protein>
    <recommendedName>
        <fullName evidence="9">DNA 3'-5' helicase</fullName>
        <ecNumber evidence="9">5.6.2.4</ecNumber>
    </recommendedName>
</protein>
<feature type="domain" description="UvrD-like helicase ATP-binding" evidence="13">
    <location>
        <begin position="6"/>
        <end position="279"/>
    </location>
</feature>
<dbReference type="PROSITE" id="PS51198">
    <property type="entry name" value="UVRD_HELICASE_ATP_BIND"/>
    <property type="match status" value="1"/>
</dbReference>
<keyword evidence="2 11" id="KW-0547">Nucleotide-binding</keyword>
<dbReference type="EMBL" id="SWKU01000008">
    <property type="protein sequence ID" value="KAF3004298.1"/>
    <property type="molecule type" value="Genomic_DNA"/>
</dbReference>
<keyword evidence="6" id="KW-0238">DNA-binding</keyword>
<evidence type="ECO:0000256" key="10">
    <source>
        <dbReference type="ARBA" id="ARBA00048988"/>
    </source>
</evidence>
<dbReference type="PANTHER" id="PTHR11070:SF2">
    <property type="entry name" value="ATP-DEPENDENT DNA HELICASE SRS2"/>
    <property type="match status" value="1"/>
</dbReference>
<feature type="binding site" evidence="11">
    <location>
        <begin position="27"/>
        <end position="34"/>
    </location>
    <ligand>
        <name>ATP</name>
        <dbReference type="ChEBI" id="CHEBI:30616"/>
    </ligand>
</feature>
<feature type="compositionally biased region" description="Polar residues" evidence="12">
    <location>
        <begin position="862"/>
        <end position="898"/>
    </location>
</feature>
<feature type="region of interest" description="Disordered" evidence="12">
    <location>
        <begin position="981"/>
        <end position="1012"/>
    </location>
</feature>
<dbReference type="InterPro" id="IPR014017">
    <property type="entry name" value="DNA_helicase_UvrD-like_C"/>
</dbReference>
<feature type="region of interest" description="Disordered" evidence="12">
    <location>
        <begin position="795"/>
        <end position="935"/>
    </location>
</feature>
<dbReference type="Pfam" id="PF00580">
    <property type="entry name" value="UvrD-helicase"/>
    <property type="match status" value="1"/>
</dbReference>
<dbReference type="EC" id="5.6.2.4" evidence="9"/>
<dbReference type="GO" id="GO:0005524">
    <property type="term" value="F:ATP binding"/>
    <property type="evidence" value="ECO:0007669"/>
    <property type="project" value="UniProtKB-UniRule"/>
</dbReference>
<evidence type="ECO:0000313" key="16">
    <source>
        <dbReference type="Proteomes" id="UP000801428"/>
    </source>
</evidence>
<dbReference type="GO" id="GO:0016787">
    <property type="term" value="F:hydrolase activity"/>
    <property type="evidence" value="ECO:0007669"/>
    <property type="project" value="UniProtKB-UniRule"/>
</dbReference>
<comment type="catalytic activity">
    <reaction evidence="8">
        <text>Couples ATP hydrolysis with the unwinding of duplex DNA by translocating in the 3'-5' direction.</text>
        <dbReference type="EC" id="5.6.2.4"/>
    </reaction>
</comment>